<dbReference type="OrthoDB" id="6676460at2"/>
<proteinExistence type="predicted"/>
<gene>
    <name evidence="1" type="ORF">E8K88_02510</name>
</gene>
<name>A0A4S5C182_9BURK</name>
<comment type="caution">
    <text evidence="1">The sequence shown here is derived from an EMBL/GenBank/DDBJ whole genome shotgun (WGS) entry which is preliminary data.</text>
</comment>
<dbReference type="EMBL" id="SSWX01000002">
    <property type="protein sequence ID" value="THJ36156.1"/>
    <property type="molecule type" value="Genomic_DNA"/>
</dbReference>
<dbReference type="AlphaFoldDB" id="A0A4S5C182"/>
<dbReference type="Proteomes" id="UP000306236">
    <property type="component" value="Unassembled WGS sequence"/>
</dbReference>
<sequence length="384" mass="41357">MSDAHEYVTEITVSNDVWRTGISQRQTETTRSAATFTGTPGIRVVERAISSGQFAGVVATPMIERAVSRGIFAGMRDLSLGITERTKSSGAFTGTRGLAIVESAKASGQFKGTPVARITESAKASSQMRLGIGAATTERTRSKGTFASAVTAYITESARANEHWRGLSGVLIRITEKTIAKDHIQGNAAITIRLTESAKARDVIWGVSGATLRLTETAYARDMWRSIGEAPQGYAWTAHTTGWAMSRYDRYPFDSIVVCDGQAFASGDGGVWALAGGGEVIDARLTTGKMDVGRGMLVHPTQAFMEYELSGTANMTVTQTQSGAQAQSWTYPLAGEPAAHLTNGRFIFGRGLRGRHFTFDLRLNGERAHINDLYVTADATKRRI</sequence>
<reference evidence="1 2" key="1">
    <citation type="submission" date="2019-04" db="EMBL/GenBank/DDBJ databases">
        <title>Lampropedia sp YIM MLB12 draf genome.</title>
        <authorList>
            <person name="Wang Y.-X."/>
        </authorList>
    </citation>
    <scope>NUCLEOTIDE SEQUENCE [LARGE SCALE GENOMIC DNA]</scope>
    <source>
        <strain evidence="1 2">YIM MLB12</strain>
    </source>
</reference>
<protein>
    <submittedName>
        <fullName evidence="1">Uncharacterized protein</fullName>
    </submittedName>
</protein>
<evidence type="ECO:0000313" key="1">
    <source>
        <dbReference type="EMBL" id="THJ36156.1"/>
    </source>
</evidence>
<organism evidence="1 2">
    <name type="scientific">Lampropedia aestuarii</name>
    <dbReference type="NCBI Taxonomy" id="2562762"/>
    <lineage>
        <taxon>Bacteria</taxon>
        <taxon>Pseudomonadati</taxon>
        <taxon>Pseudomonadota</taxon>
        <taxon>Betaproteobacteria</taxon>
        <taxon>Burkholderiales</taxon>
        <taxon>Comamonadaceae</taxon>
        <taxon>Lampropedia</taxon>
    </lineage>
</organism>
<dbReference type="RefSeq" id="WP_136405062.1">
    <property type="nucleotide sequence ID" value="NZ_SSWX01000002.1"/>
</dbReference>
<accession>A0A4S5C182</accession>
<evidence type="ECO:0000313" key="2">
    <source>
        <dbReference type="Proteomes" id="UP000306236"/>
    </source>
</evidence>
<keyword evidence="2" id="KW-1185">Reference proteome</keyword>